<gene>
    <name evidence="2" type="ORF">TREES_T100014265</name>
</gene>
<name>L9JEV7_TUPCH</name>
<evidence type="ECO:0000313" key="2">
    <source>
        <dbReference type="EMBL" id="ELW48898.1"/>
    </source>
</evidence>
<keyword evidence="3" id="KW-1185">Reference proteome</keyword>
<dbReference type="EMBL" id="KB321017">
    <property type="protein sequence ID" value="ELW48898.1"/>
    <property type="molecule type" value="Genomic_DNA"/>
</dbReference>
<dbReference type="InParanoid" id="L9JEV7"/>
<reference evidence="3" key="2">
    <citation type="journal article" date="2013" name="Nat. Commun.">
        <title>Genome of the Chinese tree shrew.</title>
        <authorList>
            <person name="Fan Y."/>
            <person name="Huang Z.Y."/>
            <person name="Cao C.C."/>
            <person name="Chen C.S."/>
            <person name="Chen Y.X."/>
            <person name="Fan D.D."/>
            <person name="He J."/>
            <person name="Hou H.L."/>
            <person name="Hu L."/>
            <person name="Hu X.T."/>
            <person name="Jiang X.T."/>
            <person name="Lai R."/>
            <person name="Lang Y.S."/>
            <person name="Liang B."/>
            <person name="Liao S.G."/>
            <person name="Mu D."/>
            <person name="Ma Y.Y."/>
            <person name="Niu Y.Y."/>
            <person name="Sun X.Q."/>
            <person name="Xia J.Q."/>
            <person name="Xiao J."/>
            <person name="Xiong Z.Q."/>
            <person name="Xu L."/>
            <person name="Yang L."/>
            <person name="Zhang Y."/>
            <person name="Zhao W."/>
            <person name="Zhao X.D."/>
            <person name="Zheng Y.T."/>
            <person name="Zhou J.M."/>
            <person name="Zhu Y.B."/>
            <person name="Zhang G.J."/>
            <person name="Wang J."/>
            <person name="Yao Y.G."/>
        </authorList>
    </citation>
    <scope>NUCLEOTIDE SEQUENCE [LARGE SCALE GENOMIC DNA]</scope>
</reference>
<feature type="region of interest" description="Disordered" evidence="1">
    <location>
        <begin position="22"/>
        <end position="63"/>
    </location>
</feature>
<sequence>MHWAHSQGEGFSAATSVEVSLSTMRQATQTSDGKNSPWASKSQNNCSEEAHSQGSVCPTRSSLPSDVRAALAPGIRFDGAFAAGTLRSTPSWHTAATLPGHSAREHAALRGIVRLWGTHWPPSVAVILFGDGEELVRSLFVVGAVLGTPGPVTSPGPSCSVPWGLCPVMAAEYLQVLPRVCATRLPPADNIGVTLPGHGL</sequence>
<protein>
    <submittedName>
        <fullName evidence="2">Uncharacterized protein</fullName>
    </submittedName>
</protein>
<evidence type="ECO:0000256" key="1">
    <source>
        <dbReference type="SAM" id="MobiDB-lite"/>
    </source>
</evidence>
<evidence type="ECO:0000313" key="3">
    <source>
        <dbReference type="Proteomes" id="UP000011518"/>
    </source>
</evidence>
<reference evidence="3" key="1">
    <citation type="submission" date="2012-07" db="EMBL/GenBank/DDBJ databases">
        <title>Genome of the Chinese tree shrew, a rising model animal genetically related to primates.</title>
        <authorList>
            <person name="Zhang G."/>
            <person name="Fan Y."/>
            <person name="Yao Y."/>
            <person name="Huang Z."/>
        </authorList>
    </citation>
    <scope>NUCLEOTIDE SEQUENCE [LARGE SCALE GENOMIC DNA]</scope>
</reference>
<proteinExistence type="predicted"/>
<dbReference type="AlphaFoldDB" id="L9JEV7"/>
<organism evidence="2 3">
    <name type="scientific">Tupaia chinensis</name>
    <name type="common">Chinese tree shrew</name>
    <name type="synonym">Tupaia belangeri chinensis</name>
    <dbReference type="NCBI Taxonomy" id="246437"/>
    <lineage>
        <taxon>Eukaryota</taxon>
        <taxon>Metazoa</taxon>
        <taxon>Chordata</taxon>
        <taxon>Craniata</taxon>
        <taxon>Vertebrata</taxon>
        <taxon>Euteleostomi</taxon>
        <taxon>Mammalia</taxon>
        <taxon>Eutheria</taxon>
        <taxon>Euarchontoglires</taxon>
        <taxon>Scandentia</taxon>
        <taxon>Tupaiidae</taxon>
        <taxon>Tupaia</taxon>
    </lineage>
</organism>
<accession>L9JEV7</accession>
<dbReference type="Proteomes" id="UP000011518">
    <property type="component" value="Unassembled WGS sequence"/>
</dbReference>